<dbReference type="InterPro" id="IPR036186">
    <property type="entry name" value="Serpin_sf"/>
</dbReference>
<feature type="domain" description="Serpin" evidence="6">
    <location>
        <begin position="1053"/>
        <end position="1486"/>
    </location>
</feature>
<keyword evidence="5" id="KW-0732">Signal</keyword>
<comment type="similarity">
    <text evidence="3">Belongs to the serpin family.</text>
</comment>
<dbReference type="RefSeq" id="XP_018335148.1">
    <property type="nucleotide sequence ID" value="XM_018479646.2"/>
</dbReference>
<feature type="compositionally biased region" description="Polar residues" evidence="4">
    <location>
        <begin position="434"/>
        <end position="450"/>
    </location>
</feature>
<feature type="region of interest" description="Disordered" evidence="4">
    <location>
        <begin position="851"/>
        <end position="870"/>
    </location>
</feature>
<keyword evidence="1" id="KW-0646">Protease inhibitor</keyword>
<dbReference type="OrthoDB" id="1063785at2759"/>
<accession>A0A1W4XRP3</accession>
<feature type="compositionally biased region" description="Basic and acidic residues" evidence="4">
    <location>
        <begin position="451"/>
        <end position="463"/>
    </location>
</feature>
<dbReference type="STRING" id="224129.A0A1W4XRP3"/>
<evidence type="ECO:0000259" key="6">
    <source>
        <dbReference type="SMART" id="SM00093"/>
    </source>
</evidence>
<dbReference type="Pfam" id="PF00079">
    <property type="entry name" value="Serpin"/>
    <property type="match status" value="1"/>
</dbReference>
<evidence type="ECO:0000313" key="9">
    <source>
        <dbReference type="RefSeq" id="XP_025830714.1"/>
    </source>
</evidence>
<dbReference type="PANTHER" id="PTHR11461:SF372">
    <property type="entry name" value="ACCESSORY GLAND PROTEIN ACP76A-RELATED"/>
    <property type="match status" value="1"/>
</dbReference>
<evidence type="ECO:0000256" key="2">
    <source>
        <dbReference type="ARBA" id="ARBA00022900"/>
    </source>
</evidence>
<dbReference type="InterPro" id="IPR000215">
    <property type="entry name" value="Serpin_fam"/>
</dbReference>
<dbReference type="SMART" id="SM00093">
    <property type="entry name" value="SERPIN"/>
    <property type="match status" value="1"/>
</dbReference>
<feature type="compositionally biased region" description="Low complexity" evidence="4">
    <location>
        <begin position="931"/>
        <end position="944"/>
    </location>
</feature>
<feature type="compositionally biased region" description="Low complexity" evidence="4">
    <location>
        <begin position="852"/>
        <end position="861"/>
    </location>
</feature>
<feature type="region of interest" description="Disordered" evidence="4">
    <location>
        <begin position="732"/>
        <end position="760"/>
    </location>
</feature>
<dbReference type="GO" id="GO:0005615">
    <property type="term" value="C:extracellular space"/>
    <property type="evidence" value="ECO:0007669"/>
    <property type="project" value="InterPro"/>
</dbReference>
<evidence type="ECO:0000313" key="8">
    <source>
        <dbReference type="RefSeq" id="XP_018335148.1"/>
    </source>
</evidence>
<dbReference type="KEGG" id="apln:108744047"/>
<sequence>MLLHYLVLNSCLLLTAMASQTTTSEQDEEENDMTRKVLGSSVVTSVSVIMDTGNGSAFWDAAGKPVQKPASASQLASPINLLNPDRYEFYTFNDNGDLIKRLMTLEEIQGIIASGDGEATNYNTQLLENVPKKDLNSILSNVQSVLKKEIESHQSTSSVKPVYDTPDVSSTWSMILPAIFGNSGDEIQLQKPQGVVTPETITIENATVVPFVAQLAEIKTDNDAATTNLHEVASSPVTTLPELKPIEIQPTEAVTTENVDKRESTTKEEVATEILLLPQTKITTQSSSSTTTPASILEAKTTQKENVDTPIIQVVITEKEPENVPESSPKPVQTTTVIPVKENDSLPSGSNYEFSTLQNVNQLELKKTSSESSVQNISTTEVPVKTKSTETILLILSTIKKDPTTLIPISSHESSSELTPPSPTTTSSKRETSVVTKSYSETSTKPYQQINEEHSSATEDIKNNTDSSTPAYEKFNKDDDSTVFYEKVHLVAVPSSTPNSNENRTSTIKDKLTETPDYYQSSSSETLTHELIKPQNVTFTNNPKDEVTSTLKYESTQLPVIDSVATDSNIRPQVSQGGDVNTGFNDGNLIQAMDDLISQIMGFNQTTIEYSSTIPGPIATNEDVKLGDEDLSRTESLLLLNLTETNGTKTNPDPIDLHDLSSLVTTLANINDLTAEHSSTYATELNQTFNDSSEGDILTFNVNPQGLQFSETTRIYQTTTEDLRNFSTTTIASTTDEKEMESLETSEDNSPSKNEISIVPSQTNNQILRQPISETTTERIFSTTDYILTTLNEDFTTHNIHKINSLISNDSDKESSQNKPIYETIAKEDDTRSTTTKKPIELVEERKPLLDSNNSSSNISNFEPVSPSTNELLHTSPSNNIQYHSVTESKNNLITEGNAPNSTDLYVRITAAPVNRIGASSSTTTLNYKPTGQTTENVQTTTTEASSRRPVEVKPTTSIPSEAKLEQKPVQIKPITTSPEILSSSETNWKLISTIPPPKEVPSTSADKKITTTTANSVDLIPDSGQGYGLEETTAFLDTDVYRFTELCNELSFSLWSRMYKFVDSARSIFLSPFATTSMLAMVFLGARGATSGEMNEVLKLDDMVTFNPHSVFKNVTDTIEISKDSGIAASVILRELYSDKTKGKLLSFYKERVRHFYDGHVEEVNFTSISDVIRRRTNLLVKRYTWGKIHDYLKDNAISARPPLAAVTASIFQTDCSHTSTTGRDGELHFVFAPTTRQRKLVPIPAAVWHSGFLAGYDPGLDATAVSLGTTESTVSTILVIPGQQGIAAPGDGLARLEERLIKTAFSQGSWSRLLKSLIPRPGLEVQIPRFAHRSTINTTSALEQMGLKELFNPSKADLKGLNGNAHEMYLSDLIQVNYFVLCGEGKVSDRHYFEEYPLNLEHTIRNNRGLKFQPENYPWTDPREFQRAFDDSLYDTSLLNVPLPLRPRQARVPDTPRLRFDRPFLYFVRHNPTGLILHMGRFNPILFQ</sequence>
<organism evidence="7 8">
    <name type="scientific">Agrilus planipennis</name>
    <name type="common">Emerald ash borer</name>
    <name type="synonym">Agrilus marcopoli</name>
    <dbReference type="NCBI Taxonomy" id="224129"/>
    <lineage>
        <taxon>Eukaryota</taxon>
        <taxon>Metazoa</taxon>
        <taxon>Ecdysozoa</taxon>
        <taxon>Arthropoda</taxon>
        <taxon>Hexapoda</taxon>
        <taxon>Insecta</taxon>
        <taxon>Pterygota</taxon>
        <taxon>Neoptera</taxon>
        <taxon>Endopterygota</taxon>
        <taxon>Coleoptera</taxon>
        <taxon>Polyphaga</taxon>
        <taxon>Elateriformia</taxon>
        <taxon>Buprestoidea</taxon>
        <taxon>Buprestidae</taxon>
        <taxon>Agrilinae</taxon>
        <taxon>Agrilus</taxon>
    </lineage>
</organism>
<evidence type="ECO:0000256" key="5">
    <source>
        <dbReference type="SAM" id="SignalP"/>
    </source>
</evidence>
<protein>
    <submittedName>
        <fullName evidence="8 9">Filamentous growth regulator 23</fullName>
    </submittedName>
</protein>
<evidence type="ECO:0000256" key="3">
    <source>
        <dbReference type="RuleBase" id="RU000411"/>
    </source>
</evidence>
<dbReference type="Gene3D" id="3.30.497.10">
    <property type="entry name" value="Antithrombin, subunit I, domain 2"/>
    <property type="match status" value="1"/>
</dbReference>
<dbReference type="Proteomes" id="UP000192223">
    <property type="component" value="Unplaced"/>
</dbReference>
<feature type="compositionally biased region" description="Low complexity" evidence="4">
    <location>
        <begin position="410"/>
        <end position="427"/>
    </location>
</feature>
<proteinExistence type="inferred from homology"/>
<dbReference type="GeneID" id="108744047"/>
<dbReference type="GO" id="GO:0004867">
    <property type="term" value="F:serine-type endopeptidase inhibitor activity"/>
    <property type="evidence" value="ECO:0007669"/>
    <property type="project" value="UniProtKB-KW"/>
</dbReference>
<keyword evidence="2" id="KW-0722">Serine protease inhibitor</keyword>
<evidence type="ECO:0000313" key="7">
    <source>
        <dbReference type="Proteomes" id="UP000192223"/>
    </source>
</evidence>
<feature type="signal peptide" evidence="5">
    <location>
        <begin position="1"/>
        <end position="18"/>
    </location>
</feature>
<dbReference type="SUPFAM" id="SSF56574">
    <property type="entry name" value="Serpins"/>
    <property type="match status" value="1"/>
</dbReference>
<dbReference type="InterPro" id="IPR042185">
    <property type="entry name" value="Serpin_sf_2"/>
</dbReference>
<gene>
    <name evidence="8 9" type="primary">LOC108744047</name>
</gene>
<dbReference type="InterPro" id="IPR023796">
    <property type="entry name" value="Serpin_dom"/>
</dbReference>
<feature type="region of interest" description="Disordered" evidence="4">
    <location>
        <begin position="406"/>
        <end position="472"/>
    </location>
</feature>
<evidence type="ECO:0000256" key="4">
    <source>
        <dbReference type="SAM" id="MobiDB-lite"/>
    </source>
</evidence>
<keyword evidence="7" id="KW-1185">Reference proteome</keyword>
<dbReference type="PROSITE" id="PS00284">
    <property type="entry name" value="SERPIN"/>
    <property type="match status" value="1"/>
</dbReference>
<reference evidence="8 9" key="1">
    <citation type="submission" date="2025-04" db="UniProtKB">
        <authorList>
            <consortium name="RefSeq"/>
        </authorList>
    </citation>
    <scope>IDENTIFICATION</scope>
    <source>
        <tissue evidence="8 9">Entire body</tissue>
    </source>
</reference>
<dbReference type="InterPro" id="IPR042178">
    <property type="entry name" value="Serpin_sf_1"/>
</dbReference>
<dbReference type="Gene3D" id="2.30.39.10">
    <property type="entry name" value="Alpha-1-antitrypsin, domain 1"/>
    <property type="match status" value="2"/>
</dbReference>
<evidence type="ECO:0000256" key="1">
    <source>
        <dbReference type="ARBA" id="ARBA00022690"/>
    </source>
</evidence>
<dbReference type="InterPro" id="IPR023795">
    <property type="entry name" value="Serpin_CS"/>
</dbReference>
<dbReference type="RefSeq" id="XP_025830714.1">
    <property type="nucleotide sequence ID" value="XM_025974929.1"/>
</dbReference>
<name>A0A1W4XRP3_AGRPL</name>
<feature type="region of interest" description="Disordered" evidence="4">
    <location>
        <begin position="923"/>
        <end position="957"/>
    </location>
</feature>
<feature type="compositionally biased region" description="Polar residues" evidence="4">
    <location>
        <begin position="748"/>
        <end position="760"/>
    </location>
</feature>
<feature type="chain" id="PRO_5044566970" evidence="5">
    <location>
        <begin position="19"/>
        <end position="1490"/>
    </location>
</feature>
<dbReference type="PANTHER" id="PTHR11461">
    <property type="entry name" value="SERINE PROTEASE INHIBITOR, SERPIN"/>
    <property type="match status" value="1"/>
</dbReference>